<dbReference type="Proteomes" id="UP000747110">
    <property type="component" value="Unassembled WGS sequence"/>
</dbReference>
<dbReference type="AlphaFoldDB" id="A0A8J4C7X5"/>
<proteinExistence type="predicted"/>
<keyword evidence="3" id="KW-1185">Reference proteome</keyword>
<evidence type="ECO:0000313" key="2">
    <source>
        <dbReference type="EMBL" id="GIL75715.1"/>
    </source>
</evidence>
<organism evidence="2 3">
    <name type="scientific">Volvox reticuliferus</name>
    <dbReference type="NCBI Taxonomy" id="1737510"/>
    <lineage>
        <taxon>Eukaryota</taxon>
        <taxon>Viridiplantae</taxon>
        <taxon>Chlorophyta</taxon>
        <taxon>core chlorophytes</taxon>
        <taxon>Chlorophyceae</taxon>
        <taxon>CS clade</taxon>
        <taxon>Chlamydomonadales</taxon>
        <taxon>Volvocaceae</taxon>
        <taxon>Volvox</taxon>
    </lineage>
</organism>
<accession>A0A8J4C7X5</accession>
<sequence length="192" mass="20475">KGSGRTSKGAGAADVILVIAPTHGCVKAVCVCGCMWMLGRWVGVSLSSPSLPTWRCTRAQLVGARKNVNVLIHLCSLAAHGGPPPPWCACLLPQESASKMQADIAKRNQTILALQADLEAAQAAGAKKDKQLEELQEAVAKLQTDLEHERERGRWMAAAQAQAQAQAQAEAERQKEAAGGEEVRRGDSEILY</sequence>
<dbReference type="OrthoDB" id="548503at2759"/>
<evidence type="ECO:0000313" key="3">
    <source>
        <dbReference type="Proteomes" id="UP000747110"/>
    </source>
</evidence>
<feature type="non-terminal residue" evidence="2">
    <location>
        <position position="192"/>
    </location>
</feature>
<feature type="compositionally biased region" description="Basic and acidic residues" evidence="1">
    <location>
        <begin position="170"/>
        <end position="192"/>
    </location>
</feature>
<gene>
    <name evidence="2" type="ORF">Vretifemale_5464</name>
</gene>
<evidence type="ECO:0000256" key="1">
    <source>
        <dbReference type="SAM" id="MobiDB-lite"/>
    </source>
</evidence>
<feature type="compositionally biased region" description="Low complexity" evidence="1">
    <location>
        <begin position="157"/>
        <end position="169"/>
    </location>
</feature>
<protein>
    <submittedName>
        <fullName evidence="2">Uncharacterized protein</fullName>
    </submittedName>
</protein>
<feature type="region of interest" description="Disordered" evidence="1">
    <location>
        <begin position="144"/>
        <end position="192"/>
    </location>
</feature>
<comment type="caution">
    <text evidence="2">The sequence shown here is derived from an EMBL/GenBank/DDBJ whole genome shotgun (WGS) entry which is preliminary data.</text>
</comment>
<name>A0A8J4C7X5_9CHLO</name>
<feature type="compositionally biased region" description="Basic and acidic residues" evidence="1">
    <location>
        <begin position="144"/>
        <end position="154"/>
    </location>
</feature>
<reference evidence="2" key="1">
    <citation type="journal article" date="2021" name="Proc. Natl. Acad. Sci. U.S.A.">
        <title>Three genomes in the algal genus Volvox reveal the fate of a haploid sex-determining region after a transition to homothallism.</title>
        <authorList>
            <person name="Yamamoto K."/>
            <person name="Hamaji T."/>
            <person name="Kawai-Toyooka H."/>
            <person name="Matsuzaki R."/>
            <person name="Takahashi F."/>
            <person name="Nishimura Y."/>
            <person name="Kawachi M."/>
            <person name="Noguchi H."/>
            <person name="Minakuchi Y."/>
            <person name="Umen J.G."/>
            <person name="Toyoda A."/>
            <person name="Nozaki H."/>
        </authorList>
    </citation>
    <scope>NUCLEOTIDE SEQUENCE</scope>
    <source>
        <strain evidence="2">NIES-3786</strain>
    </source>
</reference>
<dbReference type="EMBL" id="BNCP01000007">
    <property type="protein sequence ID" value="GIL75715.1"/>
    <property type="molecule type" value="Genomic_DNA"/>
</dbReference>